<name>A0A0C1CXE3_9FLAO</name>
<reference evidence="2 3" key="1">
    <citation type="submission" date="2014-10" db="EMBL/GenBank/DDBJ databases">
        <title>Kaistella jeonii genome.</title>
        <authorList>
            <person name="Clayton J.T."/>
            <person name="Newman J.D."/>
        </authorList>
    </citation>
    <scope>NUCLEOTIDE SEQUENCE [LARGE SCALE GENOMIC DNA]</scope>
    <source>
        <strain evidence="2 3">DSM 17048</strain>
    </source>
</reference>
<feature type="transmembrane region" description="Helical" evidence="1">
    <location>
        <begin position="13"/>
        <end position="34"/>
    </location>
</feature>
<evidence type="ECO:0000256" key="1">
    <source>
        <dbReference type="SAM" id="Phobius"/>
    </source>
</evidence>
<protein>
    <submittedName>
        <fullName evidence="2">Uncharacterized protein</fullName>
    </submittedName>
</protein>
<dbReference type="AlphaFoldDB" id="A0A0C1CXE3"/>
<dbReference type="EMBL" id="JSYL01000004">
    <property type="protein sequence ID" value="KIA89041.1"/>
    <property type="molecule type" value="Genomic_DNA"/>
</dbReference>
<evidence type="ECO:0000313" key="3">
    <source>
        <dbReference type="Proteomes" id="UP000031473"/>
    </source>
</evidence>
<organism evidence="2 3">
    <name type="scientific">Kaistella jeonii</name>
    <dbReference type="NCBI Taxonomy" id="266749"/>
    <lineage>
        <taxon>Bacteria</taxon>
        <taxon>Pseudomonadati</taxon>
        <taxon>Bacteroidota</taxon>
        <taxon>Flavobacteriia</taxon>
        <taxon>Flavobacteriales</taxon>
        <taxon>Weeksellaceae</taxon>
        <taxon>Chryseobacterium group</taxon>
        <taxon>Kaistella</taxon>
    </lineage>
</organism>
<keyword evidence="1" id="KW-1133">Transmembrane helix</keyword>
<keyword evidence="3" id="KW-1185">Reference proteome</keyword>
<comment type="caution">
    <text evidence="2">The sequence shown here is derived from an EMBL/GenBank/DDBJ whole genome shotgun (WGS) entry which is preliminary data.</text>
</comment>
<keyword evidence="1" id="KW-0472">Membrane</keyword>
<proteinExistence type="predicted"/>
<sequence length="67" mass="7898">MIFERCKSTEIKWLYFLLFFGRLFPPSIPAIFIFPEKIEMSSIQVGAEIFANKTVFVAKRNYRCKVS</sequence>
<evidence type="ECO:0000313" key="2">
    <source>
        <dbReference type="EMBL" id="KIA89041.1"/>
    </source>
</evidence>
<gene>
    <name evidence="2" type="ORF">OA86_08170</name>
</gene>
<keyword evidence="1" id="KW-0812">Transmembrane</keyword>
<accession>A0A0C1CXE3</accession>
<dbReference type="Proteomes" id="UP000031473">
    <property type="component" value="Unassembled WGS sequence"/>
</dbReference>